<proteinExistence type="predicted"/>
<gene>
    <name evidence="2" type="ORF">FB559_0863</name>
</gene>
<keyword evidence="1" id="KW-0812">Transmembrane</keyword>
<evidence type="ECO:0000256" key="1">
    <source>
        <dbReference type="SAM" id="Phobius"/>
    </source>
</evidence>
<evidence type="ECO:0000313" key="2">
    <source>
        <dbReference type="EMBL" id="TQL95360.1"/>
    </source>
</evidence>
<name>A0A543CEC5_9ACTN</name>
<feature type="transmembrane region" description="Helical" evidence="1">
    <location>
        <begin position="102"/>
        <end position="123"/>
    </location>
</feature>
<feature type="transmembrane region" description="Helical" evidence="1">
    <location>
        <begin position="129"/>
        <end position="149"/>
    </location>
</feature>
<feature type="transmembrane region" description="Helical" evidence="1">
    <location>
        <begin position="170"/>
        <end position="191"/>
    </location>
</feature>
<sequence length="221" mass="23145">MTSDETHAIPLGQRLADEQDADAVVEGWSRLFAYLVIAIVVGFTVVLPFFGLLLALAAASYLRAGELHARRHGDEGLLRVLAGPLTAPLDLARGAAGTLVSLPYAAVFAVAVPLLIMSVSAVHVQVAPLVGAAWGAGAAAYVVLAAPGVRTPRRHLVRVFTALAAEPRRIAVAGVLLCVLALAAVAGAIVLQPRFSPVYELKNSIAQELSNFQHSVRQHVS</sequence>
<feature type="transmembrane region" description="Helical" evidence="1">
    <location>
        <begin position="31"/>
        <end position="62"/>
    </location>
</feature>
<protein>
    <submittedName>
        <fullName evidence="2">Uncharacterized protein</fullName>
    </submittedName>
</protein>
<evidence type="ECO:0000313" key="3">
    <source>
        <dbReference type="Proteomes" id="UP000316096"/>
    </source>
</evidence>
<reference evidence="2 3" key="1">
    <citation type="submission" date="2019-06" db="EMBL/GenBank/DDBJ databases">
        <title>Sequencing the genomes of 1000 actinobacteria strains.</title>
        <authorList>
            <person name="Klenk H.-P."/>
        </authorList>
    </citation>
    <scope>NUCLEOTIDE SEQUENCE [LARGE SCALE GENOMIC DNA]</scope>
    <source>
        <strain evidence="2 3">DSM 102200</strain>
    </source>
</reference>
<keyword evidence="1" id="KW-0472">Membrane</keyword>
<dbReference type="EMBL" id="VFOZ01000001">
    <property type="protein sequence ID" value="TQL95360.1"/>
    <property type="molecule type" value="Genomic_DNA"/>
</dbReference>
<organism evidence="2 3">
    <name type="scientific">Actinoallomurus bryophytorum</name>
    <dbReference type="NCBI Taxonomy" id="1490222"/>
    <lineage>
        <taxon>Bacteria</taxon>
        <taxon>Bacillati</taxon>
        <taxon>Actinomycetota</taxon>
        <taxon>Actinomycetes</taxon>
        <taxon>Streptosporangiales</taxon>
        <taxon>Thermomonosporaceae</taxon>
        <taxon>Actinoallomurus</taxon>
    </lineage>
</organism>
<comment type="caution">
    <text evidence="2">The sequence shown here is derived from an EMBL/GenBank/DDBJ whole genome shotgun (WGS) entry which is preliminary data.</text>
</comment>
<dbReference type="OrthoDB" id="9762169at2"/>
<dbReference type="AlphaFoldDB" id="A0A543CEC5"/>
<accession>A0A543CEC5</accession>
<keyword evidence="1" id="KW-1133">Transmembrane helix</keyword>
<dbReference type="Proteomes" id="UP000316096">
    <property type="component" value="Unassembled WGS sequence"/>
</dbReference>
<keyword evidence="3" id="KW-1185">Reference proteome</keyword>
<dbReference type="RefSeq" id="WP_141953460.1">
    <property type="nucleotide sequence ID" value="NZ_VFOZ01000001.1"/>
</dbReference>